<protein>
    <submittedName>
        <fullName evidence="1">Uncharacterized protein</fullName>
    </submittedName>
</protein>
<keyword evidence="2" id="KW-1185">Reference proteome</keyword>
<proteinExistence type="predicted"/>
<dbReference type="Proteomes" id="UP000593567">
    <property type="component" value="Unassembled WGS sequence"/>
</dbReference>
<evidence type="ECO:0000313" key="2">
    <source>
        <dbReference type="Proteomes" id="UP000593567"/>
    </source>
</evidence>
<sequence length="99" mass="11483">MSSHLVTDETKYDEYQRYTCISIRHNDSPCNLALSHMLLFTYRMIYFTEKKGSTSYLLQKYTPDIISSRIAVYCSVNMTNNIITSSLQQLNKVLVNNLS</sequence>
<accession>A0A7J7J6A5</accession>
<dbReference type="EMBL" id="VXIV02002982">
    <property type="protein sequence ID" value="KAF6021673.1"/>
    <property type="molecule type" value="Genomic_DNA"/>
</dbReference>
<evidence type="ECO:0000313" key="1">
    <source>
        <dbReference type="EMBL" id="KAF6021673.1"/>
    </source>
</evidence>
<organism evidence="1 2">
    <name type="scientific">Bugula neritina</name>
    <name type="common">Brown bryozoan</name>
    <name type="synonym">Sertularia neritina</name>
    <dbReference type="NCBI Taxonomy" id="10212"/>
    <lineage>
        <taxon>Eukaryota</taxon>
        <taxon>Metazoa</taxon>
        <taxon>Spiralia</taxon>
        <taxon>Lophotrochozoa</taxon>
        <taxon>Bryozoa</taxon>
        <taxon>Gymnolaemata</taxon>
        <taxon>Cheilostomatida</taxon>
        <taxon>Flustrina</taxon>
        <taxon>Buguloidea</taxon>
        <taxon>Bugulidae</taxon>
        <taxon>Bugula</taxon>
    </lineage>
</organism>
<name>A0A7J7J6A5_BUGNE</name>
<reference evidence="1" key="1">
    <citation type="submission" date="2020-06" db="EMBL/GenBank/DDBJ databases">
        <title>Draft genome of Bugula neritina, a colonial animal packing powerful symbionts and potential medicines.</title>
        <authorList>
            <person name="Rayko M."/>
        </authorList>
    </citation>
    <scope>NUCLEOTIDE SEQUENCE [LARGE SCALE GENOMIC DNA]</scope>
    <source>
        <strain evidence="1">Kwan_BN1</strain>
    </source>
</reference>
<gene>
    <name evidence="1" type="ORF">EB796_020015</name>
</gene>
<comment type="caution">
    <text evidence="1">The sequence shown here is derived from an EMBL/GenBank/DDBJ whole genome shotgun (WGS) entry which is preliminary data.</text>
</comment>
<dbReference type="AlphaFoldDB" id="A0A7J7J6A5"/>